<evidence type="ECO:0000313" key="2">
    <source>
        <dbReference type="Proteomes" id="UP000490922"/>
    </source>
</evidence>
<comment type="caution">
    <text evidence="1">The sequence shown here is derived from an EMBL/GenBank/DDBJ whole genome shotgun (WGS) entry which is preliminary data.</text>
</comment>
<dbReference type="EMBL" id="WAEM01000006">
    <property type="protein sequence ID" value="KAB1155006.1"/>
    <property type="molecule type" value="Genomic_DNA"/>
</dbReference>
<dbReference type="Proteomes" id="UP000490922">
    <property type="component" value="Unassembled WGS sequence"/>
</dbReference>
<proteinExistence type="predicted"/>
<dbReference type="AlphaFoldDB" id="A0A7J5ABS2"/>
<gene>
    <name evidence="1" type="ORF">F6464_11325</name>
</gene>
<protein>
    <submittedName>
        <fullName evidence="1">Uncharacterized protein</fullName>
    </submittedName>
</protein>
<keyword evidence="2" id="KW-1185">Reference proteome</keyword>
<evidence type="ECO:0000313" key="1">
    <source>
        <dbReference type="EMBL" id="KAB1155006.1"/>
    </source>
</evidence>
<sequence length="72" mass="8535">MNKSSKKYQEKIDFNKVDEPSIEYNLEDKISDDSQLNPILVQLIEKSKKNHQEGNVFSHEEAMKKIKLKYHL</sequence>
<reference evidence="1 2" key="1">
    <citation type="submission" date="2019-09" db="EMBL/GenBank/DDBJ databases">
        <title>Flavobacterium sp. nov., isolated from glacier ice.</title>
        <authorList>
            <person name="Liu Q."/>
        </authorList>
    </citation>
    <scope>NUCLEOTIDE SEQUENCE [LARGE SCALE GENOMIC DNA]</scope>
    <source>
        <strain evidence="1 2">NBRC 112527</strain>
    </source>
</reference>
<name>A0A7J5ABS2_9FLAO</name>
<organism evidence="1 2">
    <name type="scientific">Flavobacterium luteum</name>
    <dbReference type="NCBI Taxonomy" id="2026654"/>
    <lineage>
        <taxon>Bacteria</taxon>
        <taxon>Pseudomonadati</taxon>
        <taxon>Bacteroidota</taxon>
        <taxon>Flavobacteriia</taxon>
        <taxon>Flavobacteriales</taxon>
        <taxon>Flavobacteriaceae</taxon>
        <taxon>Flavobacterium</taxon>
    </lineage>
</organism>
<accession>A0A7J5ABS2</accession>
<dbReference type="OrthoDB" id="1366862at2"/>
<dbReference type="RefSeq" id="WP_151107940.1">
    <property type="nucleotide sequence ID" value="NZ_WAEM01000006.1"/>
</dbReference>